<evidence type="ECO:0000313" key="3">
    <source>
        <dbReference type="EMBL" id="RVX71462.1"/>
    </source>
</evidence>
<reference evidence="3 4" key="1">
    <citation type="submission" date="2017-03" db="EMBL/GenBank/DDBJ databases">
        <title>Genomes of endolithic fungi from Antarctica.</title>
        <authorList>
            <person name="Coleine C."/>
            <person name="Masonjones S."/>
            <person name="Stajich J.E."/>
        </authorList>
    </citation>
    <scope>NUCLEOTIDE SEQUENCE [LARGE SCALE GENOMIC DNA]</scope>
    <source>
        <strain evidence="3 4">CCFEE 6314</strain>
    </source>
</reference>
<feature type="region of interest" description="Disordered" evidence="1">
    <location>
        <begin position="35"/>
        <end position="233"/>
    </location>
</feature>
<dbReference type="AlphaFoldDB" id="A0A438N6U2"/>
<dbReference type="EMBL" id="NAJM01000017">
    <property type="protein sequence ID" value="RVX71462.1"/>
    <property type="molecule type" value="Genomic_DNA"/>
</dbReference>
<keyword evidence="2" id="KW-0472">Membrane</keyword>
<dbReference type="Proteomes" id="UP000288859">
    <property type="component" value="Unassembled WGS sequence"/>
</dbReference>
<keyword evidence="2" id="KW-0812">Transmembrane</keyword>
<evidence type="ECO:0000256" key="2">
    <source>
        <dbReference type="SAM" id="Phobius"/>
    </source>
</evidence>
<gene>
    <name evidence="3" type="ORF">B0A52_05034</name>
</gene>
<name>A0A438N6U2_EXOME</name>
<comment type="caution">
    <text evidence="3">The sequence shown here is derived from an EMBL/GenBank/DDBJ whole genome shotgun (WGS) entry which is preliminary data.</text>
</comment>
<sequence length="278" mass="30465">MIPTVALVMLIIVVVICTLTLAIAIWHTITTRLQRTDSEEASTSFENDTVPLTKPEALDVSTLPVRSITPEPESPPPLAGEESVYVLPPPGDISEPVNSSPSTHAPPPNQLNSNRPSNDVKPSRPSLEKVPFVLMDPPRGHGMPHPAPATPVSLPQERMSRGPRPLKPSPFQAQPHRDRTRAMTGPPRPVGNRHSSGAPQNRNPCPSRSRGRSPRLAGPFHHQKPRDRDDMNDIIDLYTSESRSIAQVPQSAPPRTTTFAEAKSKWAYFGRVEETSMV</sequence>
<organism evidence="3 4">
    <name type="scientific">Exophiala mesophila</name>
    <name type="common">Black yeast-like fungus</name>
    <dbReference type="NCBI Taxonomy" id="212818"/>
    <lineage>
        <taxon>Eukaryota</taxon>
        <taxon>Fungi</taxon>
        <taxon>Dikarya</taxon>
        <taxon>Ascomycota</taxon>
        <taxon>Pezizomycotina</taxon>
        <taxon>Eurotiomycetes</taxon>
        <taxon>Chaetothyriomycetidae</taxon>
        <taxon>Chaetothyriales</taxon>
        <taxon>Herpotrichiellaceae</taxon>
        <taxon>Exophiala</taxon>
    </lineage>
</organism>
<proteinExistence type="predicted"/>
<evidence type="ECO:0000313" key="4">
    <source>
        <dbReference type="Proteomes" id="UP000288859"/>
    </source>
</evidence>
<evidence type="ECO:0000256" key="1">
    <source>
        <dbReference type="SAM" id="MobiDB-lite"/>
    </source>
</evidence>
<dbReference type="OrthoDB" id="4161593at2759"/>
<accession>A0A438N6U2</accession>
<keyword evidence="2" id="KW-1133">Transmembrane helix</keyword>
<protein>
    <submittedName>
        <fullName evidence="3">Uncharacterized protein</fullName>
    </submittedName>
</protein>
<feature type="transmembrane region" description="Helical" evidence="2">
    <location>
        <begin position="6"/>
        <end position="26"/>
    </location>
</feature>